<dbReference type="Proteomes" id="UP000278756">
    <property type="component" value="Chromosome 1"/>
</dbReference>
<evidence type="ECO:0000313" key="2">
    <source>
        <dbReference type="Proteomes" id="UP000278756"/>
    </source>
</evidence>
<gene>
    <name evidence="1" type="ORF">EM6_0071</name>
</gene>
<sequence>MTSANTRQLPFAIAFAVLSLITVALGALTMQQAGLSAGLWLRNPVVWLGVAELFAKSPTQSA</sequence>
<accession>A0A3G9G0X2</accession>
<reference evidence="2" key="1">
    <citation type="journal article" date="2017" name="Biotechnol. Biofuels">
        <title>Evaluation of environmental bacterial communities as a factor affecting the growth of duckweed Lemna minor.</title>
        <authorList>
            <person name="Ishizawa H."/>
            <person name="Kuroda M."/>
            <person name="Morikawa M."/>
            <person name="Ike M."/>
        </authorList>
    </citation>
    <scope>NUCLEOTIDE SEQUENCE [LARGE SCALE GENOMIC DNA]</scope>
    <source>
        <strain evidence="2">M6</strain>
    </source>
</reference>
<evidence type="ECO:0000313" key="1">
    <source>
        <dbReference type="EMBL" id="BBF79505.1"/>
    </source>
</evidence>
<protein>
    <submittedName>
        <fullName evidence="1">Uncharacterized protein</fullName>
    </submittedName>
</protein>
<organism evidence="1 2">
    <name type="scientific">Asticcacaulis excentricus</name>
    <dbReference type="NCBI Taxonomy" id="78587"/>
    <lineage>
        <taxon>Bacteria</taxon>
        <taxon>Pseudomonadati</taxon>
        <taxon>Pseudomonadota</taxon>
        <taxon>Alphaproteobacteria</taxon>
        <taxon>Caulobacterales</taxon>
        <taxon>Caulobacteraceae</taxon>
        <taxon>Asticcacaulis</taxon>
    </lineage>
</organism>
<proteinExistence type="predicted"/>
<dbReference type="EMBL" id="AP018827">
    <property type="protein sequence ID" value="BBF79505.1"/>
    <property type="molecule type" value="Genomic_DNA"/>
</dbReference>
<dbReference type="AlphaFoldDB" id="A0A3G9G0X2"/>
<reference evidence="2" key="2">
    <citation type="journal article" date="2017" name="Plant Physiol. Biochem.">
        <title>Differential oxidative and antioxidative response of duckweed Lemna minor toward plant growth promoting/inhibiting bacteria.</title>
        <authorList>
            <person name="Ishizawa H."/>
            <person name="Kuroda M."/>
            <person name="Morikawa M."/>
            <person name="Ike M."/>
        </authorList>
    </citation>
    <scope>NUCLEOTIDE SEQUENCE [LARGE SCALE GENOMIC DNA]</scope>
    <source>
        <strain evidence="2">M6</strain>
    </source>
</reference>
<dbReference type="RefSeq" id="WP_126419507.1">
    <property type="nucleotide sequence ID" value="NZ_AP018827.1"/>
</dbReference>
<name>A0A3G9G0X2_9CAUL</name>